<evidence type="ECO:0000259" key="6">
    <source>
        <dbReference type="Pfam" id="PF14905"/>
    </source>
</evidence>
<dbReference type="SUPFAM" id="SSF56935">
    <property type="entry name" value="Porins"/>
    <property type="match status" value="1"/>
</dbReference>
<dbReference type="GO" id="GO:0009279">
    <property type="term" value="C:cell outer membrane"/>
    <property type="evidence" value="ECO:0007669"/>
    <property type="project" value="UniProtKB-SubCell"/>
</dbReference>
<dbReference type="InterPro" id="IPR012910">
    <property type="entry name" value="Plug_dom"/>
</dbReference>
<dbReference type="InterPro" id="IPR008969">
    <property type="entry name" value="CarboxyPept-like_regulatory"/>
</dbReference>
<keyword evidence="7" id="KW-0675">Receptor</keyword>
<keyword evidence="3" id="KW-0998">Cell outer membrane</keyword>
<feature type="domain" description="TonB-dependent receptor plug" evidence="5">
    <location>
        <begin position="147"/>
        <end position="221"/>
    </location>
</feature>
<evidence type="ECO:0000256" key="3">
    <source>
        <dbReference type="ARBA" id="ARBA00023237"/>
    </source>
</evidence>
<evidence type="ECO:0000313" key="8">
    <source>
        <dbReference type="Proteomes" id="UP000479132"/>
    </source>
</evidence>
<dbReference type="Pfam" id="PF14905">
    <property type="entry name" value="OMP_b-brl_3"/>
    <property type="match status" value="1"/>
</dbReference>
<dbReference type="AlphaFoldDB" id="A0A6M1TDD7"/>
<name>A0A6M1TDD7_9BACT</name>
<dbReference type="PANTHER" id="PTHR40980">
    <property type="entry name" value="PLUG DOMAIN-CONTAINING PROTEIN"/>
    <property type="match status" value="1"/>
</dbReference>
<evidence type="ECO:0000256" key="4">
    <source>
        <dbReference type="SAM" id="SignalP"/>
    </source>
</evidence>
<dbReference type="Gene3D" id="2.40.170.20">
    <property type="entry name" value="TonB-dependent receptor, beta-barrel domain"/>
    <property type="match status" value="1"/>
</dbReference>
<dbReference type="RefSeq" id="WP_165268955.1">
    <property type="nucleotide sequence ID" value="NZ_JAALLS010000012.1"/>
</dbReference>
<dbReference type="Gene3D" id="2.170.130.10">
    <property type="entry name" value="TonB-dependent receptor, plug domain"/>
    <property type="match status" value="1"/>
</dbReference>
<dbReference type="SUPFAM" id="SSF49464">
    <property type="entry name" value="Carboxypeptidase regulatory domain-like"/>
    <property type="match status" value="1"/>
</dbReference>
<evidence type="ECO:0000256" key="2">
    <source>
        <dbReference type="ARBA" id="ARBA00023136"/>
    </source>
</evidence>
<keyword evidence="8" id="KW-1185">Reference proteome</keyword>
<gene>
    <name evidence="7" type="ORF">G3569_10735</name>
</gene>
<evidence type="ECO:0000256" key="1">
    <source>
        <dbReference type="ARBA" id="ARBA00004442"/>
    </source>
</evidence>
<dbReference type="Pfam" id="PF13620">
    <property type="entry name" value="CarboxypepD_reg"/>
    <property type="match status" value="1"/>
</dbReference>
<evidence type="ECO:0000259" key="5">
    <source>
        <dbReference type="Pfam" id="PF07715"/>
    </source>
</evidence>
<evidence type="ECO:0000313" key="7">
    <source>
        <dbReference type="EMBL" id="NGP88834.1"/>
    </source>
</evidence>
<dbReference type="Gene3D" id="2.60.40.1120">
    <property type="entry name" value="Carboxypeptidase-like, regulatory domain"/>
    <property type="match status" value="1"/>
</dbReference>
<dbReference type="Proteomes" id="UP000479132">
    <property type="component" value="Unassembled WGS sequence"/>
</dbReference>
<protein>
    <submittedName>
        <fullName evidence="7">TonB-dependent receptor</fullName>
    </submittedName>
</protein>
<sequence>MKKGYLILFVILFALAPSLFAQSAKGTIAGKIIDQQGQPLASTSIAVYDSTQSTILTGASSDADGEFNITIKPGSYVIKVTYISYQSITKHVEVNAGKTTELQDIAMTPTAESLGDIFVRADKSQMQLNFDKRVFNVGKDITSLGGSAVEVLNNVPSIATDIDGNISLRGNESVRVLINGKPSSMVSGDVDALRSIPSTMIKEVEIITNPSSKYAAEGSAGIINIILKKEQSPGINGSVNAGVGLPEQYEGSANLNYRVKNINWFMDIGADYRSQPESGSSFQRYAGPDAGNPDTTYMYREKTDAMESEIDGDLRFGADIYLSENEVLTANTYLNLEKETNNEDIRYTDYNYRLGAKEGTVQQQVLRDNVEEQQGRNLDIKVNYENKIDGDDHTLVADASFNISREEAESDIEETIQQGNTTPLKQRAEDTEEEMDLRFNAEYKRPLGEKGKLEAGLRSDTEWMDNSYSAATLVNNSWQEEPAYTQNFLYTENVNAAFAILGGEFGSLSGQIGLRAENTNIRTEIKGTGDMNTQNYIDLFPSIFLNYSFNEQQSIQISYSRRLRRPWSRSLIPFIDFDDPRSQYTGNPNLKPEFSNSYEAGYLHYWGSGSLLTSFYYRHRTDVIERITEQRNGVLFLFPINFATEKAWGIELSADQEIAGSLNLTANANLFRSNTEGTYENQIFNSESDNVRGRMRLRWEIIDGLNYQASMRYRGPSDTPQGTREGMTMMDTGFSYDLLNEKAKISFSVRDVFDAQNFNNTVTTNGNPDTDFYSHREFSWSSRSFSINFQYFFGEQQRQGSGRRN</sequence>
<dbReference type="EMBL" id="JAALLS010000012">
    <property type="protein sequence ID" value="NGP88834.1"/>
    <property type="molecule type" value="Genomic_DNA"/>
</dbReference>
<dbReference type="InterPro" id="IPR041700">
    <property type="entry name" value="OMP_b-brl_3"/>
</dbReference>
<keyword evidence="4" id="KW-0732">Signal</keyword>
<proteinExistence type="predicted"/>
<comment type="subcellular location">
    <subcellularLocation>
        <location evidence="1">Cell outer membrane</location>
    </subcellularLocation>
</comment>
<dbReference type="InterPro" id="IPR036942">
    <property type="entry name" value="Beta-barrel_TonB_sf"/>
</dbReference>
<dbReference type="Pfam" id="PF07715">
    <property type="entry name" value="Plug"/>
    <property type="match status" value="1"/>
</dbReference>
<keyword evidence="2" id="KW-0472">Membrane</keyword>
<accession>A0A6M1TDD7</accession>
<dbReference type="PANTHER" id="PTHR40980:SF4">
    <property type="entry name" value="TONB-DEPENDENT RECEPTOR-LIKE BETA-BARREL DOMAIN-CONTAINING PROTEIN"/>
    <property type="match status" value="1"/>
</dbReference>
<feature type="domain" description="Outer membrane protein beta-barrel" evidence="6">
    <location>
        <begin position="387"/>
        <end position="791"/>
    </location>
</feature>
<dbReference type="InterPro" id="IPR037066">
    <property type="entry name" value="Plug_dom_sf"/>
</dbReference>
<feature type="signal peptide" evidence="4">
    <location>
        <begin position="1"/>
        <end position="21"/>
    </location>
</feature>
<reference evidence="7 8" key="1">
    <citation type="submission" date="2020-02" db="EMBL/GenBank/DDBJ databases">
        <title>Aliifodinibius halophilus 2W32, complete genome.</title>
        <authorList>
            <person name="Li Y."/>
            <person name="Wu S."/>
        </authorList>
    </citation>
    <scope>NUCLEOTIDE SEQUENCE [LARGE SCALE GENOMIC DNA]</scope>
    <source>
        <strain evidence="7 8">2W32</strain>
    </source>
</reference>
<feature type="chain" id="PRO_5026813584" evidence="4">
    <location>
        <begin position="22"/>
        <end position="805"/>
    </location>
</feature>
<organism evidence="7 8">
    <name type="scientific">Fodinibius halophilus</name>
    <dbReference type="NCBI Taxonomy" id="1736908"/>
    <lineage>
        <taxon>Bacteria</taxon>
        <taxon>Pseudomonadati</taxon>
        <taxon>Balneolota</taxon>
        <taxon>Balneolia</taxon>
        <taxon>Balneolales</taxon>
        <taxon>Balneolaceae</taxon>
        <taxon>Fodinibius</taxon>
    </lineage>
</organism>
<comment type="caution">
    <text evidence="7">The sequence shown here is derived from an EMBL/GenBank/DDBJ whole genome shotgun (WGS) entry which is preliminary data.</text>
</comment>